<dbReference type="AlphaFoldDB" id="A0A5C2SIY6"/>
<dbReference type="Proteomes" id="UP000313359">
    <property type="component" value="Unassembled WGS sequence"/>
</dbReference>
<dbReference type="CDD" id="cd11296">
    <property type="entry name" value="O-FucT_like"/>
    <property type="match status" value="1"/>
</dbReference>
<dbReference type="STRING" id="1328759.A0A5C2SIY6"/>
<protein>
    <recommendedName>
        <fullName evidence="6">O-fucosyltransferase family protein</fullName>
    </recommendedName>
</protein>
<dbReference type="GO" id="GO:0006004">
    <property type="term" value="P:fucose metabolic process"/>
    <property type="evidence" value="ECO:0007669"/>
    <property type="project" value="UniProtKB-KW"/>
</dbReference>
<evidence type="ECO:0008006" key="6">
    <source>
        <dbReference type="Google" id="ProtNLM"/>
    </source>
</evidence>
<keyword evidence="2" id="KW-0294">Fucose metabolism</keyword>
<dbReference type="GO" id="GO:0016740">
    <property type="term" value="F:transferase activity"/>
    <property type="evidence" value="ECO:0007669"/>
    <property type="project" value="UniProtKB-KW"/>
</dbReference>
<dbReference type="Gene3D" id="3.40.50.11350">
    <property type="match status" value="1"/>
</dbReference>
<dbReference type="EMBL" id="ML122255">
    <property type="protein sequence ID" value="RPD63753.1"/>
    <property type="molecule type" value="Genomic_DNA"/>
</dbReference>
<accession>A0A5C2SIY6</accession>
<sequence>MLPRFSTDSGYKLLGVDRPPFPKGRPFYVVVGTTFVLACLYLAATDFDAFSLSHSTSLHDLPPLYTEYHNVELSLPQQDWTKTEPSEGERFFFVAGHTRALGWGNAIQEHLLNAYLAYRAGRAFVFDNYTWNDDGSRYSTYNGHKIPSQIPYSAFIRGPMVGEPFPSQHEAPLAVSYEYFDQLCPKKLDLIREEVNARMLTQRNSASLITETWTRALRSTEDPCVQSSKGSGTIYTHEDIFGVPTSLLDIWPAFSTSPIIIHYRWSSLVELAFDINRDYFLPMDTLEPYLSSSLATTNAERYTMIPGLMAIHVRRGDYEGHCKYLSAHSENFVSVNAFPGMMDQFTVPHGTTSGNRELYRKRCYPTIDEIIQKVVDVRQTPAARGVRRLFIMTNGQPEFLSELKDALWEVAEWDLIASSRDMVLNWEQKYIAQAVDQLIAQRAQVLIGNGFSTLTSHAVMMRVANGFPTGGTRFW</sequence>
<keyword evidence="3" id="KW-0119">Carbohydrate metabolism</keyword>
<dbReference type="OrthoDB" id="2559662at2759"/>
<evidence type="ECO:0000313" key="4">
    <source>
        <dbReference type="EMBL" id="RPD63753.1"/>
    </source>
</evidence>
<organism evidence="4 5">
    <name type="scientific">Lentinus tigrinus ALCF2SS1-6</name>
    <dbReference type="NCBI Taxonomy" id="1328759"/>
    <lineage>
        <taxon>Eukaryota</taxon>
        <taxon>Fungi</taxon>
        <taxon>Dikarya</taxon>
        <taxon>Basidiomycota</taxon>
        <taxon>Agaricomycotina</taxon>
        <taxon>Agaricomycetes</taxon>
        <taxon>Polyporales</taxon>
        <taxon>Polyporaceae</taxon>
        <taxon>Lentinus</taxon>
    </lineage>
</organism>
<keyword evidence="5" id="KW-1185">Reference proteome</keyword>
<reference evidence="4" key="1">
    <citation type="journal article" date="2018" name="Genome Biol. Evol.">
        <title>Genomics and development of Lentinus tigrinus, a white-rot wood-decaying mushroom with dimorphic fruiting bodies.</title>
        <authorList>
            <person name="Wu B."/>
            <person name="Xu Z."/>
            <person name="Knudson A."/>
            <person name="Carlson A."/>
            <person name="Chen N."/>
            <person name="Kovaka S."/>
            <person name="LaButti K."/>
            <person name="Lipzen A."/>
            <person name="Pennachio C."/>
            <person name="Riley R."/>
            <person name="Schakwitz W."/>
            <person name="Umezawa K."/>
            <person name="Ohm R.A."/>
            <person name="Grigoriev I.V."/>
            <person name="Nagy L.G."/>
            <person name="Gibbons J."/>
            <person name="Hibbett D."/>
        </authorList>
    </citation>
    <scope>NUCLEOTIDE SEQUENCE [LARGE SCALE GENOMIC DNA]</scope>
    <source>
        <strain evidence="4">ALCF2SS1-6</strain>
    </source>
</reference>
<keyword evidence="1" id="KW-0808">Transferase</keyword>
<evidence type="ECO:0000256" key="1">
    <source>
        <dbReference type="ARBA" id="ARBA00022679"/>
    </source>
</evidence>
<dbReference type="InterPro" id="IPR019378">
    <property type="entry name" value="GDP-Fuc_O-FucTrfase"/>
</dbReference>
<evidence type="ECO:0000256" key="2">
    <source>
        <dbReference type="ARBA" id="ARBA00023253"/>
    </source>
</evidence>
<proteinExistence type="predicted"/>
<evidence type="ECO:0000256" key="3">
    <source>
        <dbReference type="ARBA" id="ARBA00023277"/>
    </source>
</evidence>
<name>A0A5C2SIY6_9APHY</name>
<gene>
    <name evidence="4" type="ORF">L227DRAFT_598834</name>
</gene>
<dbReference type="Pfam" id="PF10250">
    <property type="entry name" value="O-FucT"/>
    <property type="match status" value="1"/>
</dbReference>
<evidence type="ECO:0000313" key="5">
    <source>
        <dbReference type="Proteomes" id="UP000313359"/>
    </source>
</evidence>